<gene>
    <name evidence="11" type="ORF">B9M88_07490</name>
    <name evidence="10" type="ORF">GLV84_04380</name>
</gene>
<dbReference type="KEGG" id="sagq:EP23_11605"/>
<reference evidence="10" key="2">
    <citation type="submission" date="2019-11" db="EMBL/GenBank/DDBJ databases">
        <title>Whole genome comparisons of Staphylococcus agnetis isolates from cattle and chickens.</title>
        <authorList>
            <person name="Rhoads D."/>
            <person name="Shwani A."/>
            <person name="Adkins P."/>
            <person name="Calcutt M."/>
            <person name="Middleton J."/>
        </authorList>
    </citation>
    <scope>NUCLEOTIDE SEQUENCE</scope>
    <source>
        <strain evidence="10">1387</strain>
    </source>
</reference>
<evidence type="ECO:0000256" key="1">
    <source>
        <dbReference type="ARBA" id="ARBA00004651"/>
    </source>
</evidence>
<keyword evidence="3" id="KW-0813">Transport</keyword>
<accession>A0A2T4MLM7</accession>
<keyword evidence="7" id="KW-0406">Ion transport</keyword>
<dbReference type="Pfam" id="PF01899">
    <property type="entry name" value="MNHE"/>
    <property type="match status" value="1"/>
</dbReference>
<comment type="caution">
    <text evidence="10">The sequence shown here is derived from an EMBL/GenBank/DDBJ whole genome shotgun (WGS) entry which is preliminary data.</text>
</comment>
<evidence type="ECO:0000313" key="10">
    <source>
        <dbReference type="EMBL" id="NJI02095.1"/>
    </source>
</evidence>
<feature type="transmembrane region" description="Helical" evidence="9">
    <location>
        <begin position="62"/>
        <end position="82"/>
    </location>
</feature>
<dbReference type="OrthoDB" id="9800498at2"/>
<dbReference type="EMBL" id="WMFL01000058">
    <property type="protein sequence ID" value="NJI02095.1"/>
    <property type="molecule type" value="Genomic_DNA"/>
</dbReference>
<dbReference type="PANTHER" id="PTHR34584:SF1">
    <property type="entry name" value="NA(+)_H(+) ANTIPORTER SUBUNIT E1"/>
    <property type="match status" value="1"/>
</dbReference>
<sequence>MRQIALNIMIAMLWVLFQDEDAFKFPTFAVGYMIGLIIIYLLHKFFDQEFYPKKIWVSFKFLMTYLYQLITSTFSIINYVLFKTHKMDPGLVSYETKLDTDWEITFLTILIIITPGSTIIRVNRNPNVFLIHAIDITAKEKKQLLRSIKKYEELIVEVTK</sequence>
<organism evidence="10 13">
    <name type="scientific">Staphylococcus agnetis</name>
    <dbReference type="NCBI Taxonomy" id="985762"/>
    <lineage>
        <taxon>Bacteria</taxon>
        <taxon>Bacillati</taxon>
        <taxon>Bacillota</taxon>
        <taxon>Bacilli</taxon>
        <taxon>Bacillales</taxon>
        <taxon>Staphylococcaceae</taxon>
        <taxon>Staphylococcus</taxon>
    </lineage>
</organism>
<keyword evidence="3" id="KW-0050">Antiport</keyword>
<name>A0A2T4MLM7_9STAP</name>
<evidence type="ECO:0000256" key="5">
    <source>
        <dbReference type="ARBA" id="ARBA00022692"/>
    </source>
</evidence>
<keyword evidence="8 9" id="KW-0472">Membrane</keyword>
<comment type="similarity">
    <text evidence="2">Belongs to the CPA3 antiporters (TC 2.A.63) subunit E family.</text>
</comment>
<evidence type="ECO:0000256" key="7">
    <source>
        <dbReference type="ARBA" id="ARBA00023065"/>
    </source>
</evidence>
<feature type="transmembrane region" description="Helical" evidence="9">
    <location>
        <begin position="22"/>
        <end position="42"/>
    </location>
</feature>
<keyword evidence="5 9" id="KW-0812">Transmembrane</keyword>
<dbReference type="InterPro" id="IPR002758">
    <property type="entry name" value="Cation_antiport_E"/>
</dbReference>
<evidence type="ECO:0000256" key="9">
    <source>
        <dbReference type="SAM" id="Phobius"/>
    </source>
</evidence>
<dbReference type="Proteomes" id="UP000646308">
    <property type="component" value="Unassembled WGS sequence"/>
</dbReference>
<evidence type="ECO:0000256" key="4">
    <source>
        <dbReference type="ARBA" id="ARBA00022475"/>
    </source>
</evidence>
<dbReference type="GeneID" id="57690824"/>
<protein>
    <submittedName>
        <fullName evidence="10">Na+/H+ antiporter subunit E</fullName>
    </submittedName>
</protein>
<feature type="transmembrane region" description="Helical" evidence="9">
    <location>
        <begin position="102"/>
        <end position="122"/>
    </location>
</feature>
<dbReference type="GO" id="GO:0008324">
    <property type="term" value="F:monoatomic cation transmembrane transporter activity"/>
    <property type="evidence" value="ECO:0007669"/>
    <property type="project" value="InterPro"/>
</dbReference>
<reference evidence="11 12" key="1">
    <citation type="submission" date="2017-04" db="EMBL/GenBank/DDBJ databases">
        <title>Staphylococcus agnetis, a potential pathogen in the broiler production.</title>
        <authorList>
            <person name="Poulsen L."/>
        </authorList>
    </citation>
    <scope>NUCLEOTIDE SEQUENCE [LARGE SCALE GENOMIC DNA]</scope>
    <source>
        <strain evidence="11 12">723_310714_2_2_spleen</strain>
    </source>
</reference>
<dbReference type="NCBIfam" id="NF006517">
    <property type="entry name" value="PRK08965.1-1"/>
    <property type="match status" value="1"/>
</dbReference>
<proteinExistence type="inferred from homology"/>
<dbReference type="AlphaFoldDB" id="A0A2T4MLM7"/>
<keyword evidence="6 9" id="KW-1133">Transmembrane helix</keyword>
<dbReference type="PANTHER" id="PTHR34584">
    <property type="entry name" value="NA(+)/H(+) ANTIPORTER SUBUNIT E1"/>
    <property type="match status" value="1"/>
</dbReference>
<dbReference type="GO" id="GO:0005886">
    <property type="term" value="C:plasma membrane"/>
    <property type="evidence" value="ECO:0007669"/>
    <property type="project" value="UniProtKB-SubCell"/>
</dbReference>
<dbReference type="EMBL" id="NEFX01000014">
    <property type="protein sequence ID" value="OTW30882.1"/>
    <property type="molecule type" value="Genomic_DNA"/>
</dbReference>
<dbReference type="Proteomes" id="UP000195208">
    <property type="component" value="Unassembled WGS sequence"/>
</dbReference>
<evidence type="ECO:0000313" key="12">
    <source>
        <dbReference type="Proteomes" id="UP000195208"/>
    </source>
</evidence>
<evidence type="ECO:0000256" key="2">
    <source>
        <dbReference type="ARBA" id="ARBA00006228"/>
    </source>
</evidence>
<dbReference type="RefSeq" id="WP_060552381.1">
    <property type="nucleotide sequence ID" value="NZ_CP009623.1"/>
</dbReference>
<evidence type="ECO:0000256" key="8">
    <source>
        <dbReference type="ARBA" id="ARBA00023136"/>
    </source>
</evidence>
<evidence type="ECO:0000313" key="11">
    <source>
        <dbReference type="EMBL" id="OTW30882.1"/>
    </source>
</evidence>
<evidence type="ECO:0000256" key="6">
    <source>
        <dbReference type="ARBA" id="ARBA00022989"/>
    </source>
</evidence>
<evidence type="ECO:0000313" key="13">
    <source>
        <dbReference type="Proteomes" id="UP000646308"/>
    </source>
</evidence>
<evidence type="ECO:0000256" key="3">
    <source>
        <dbReference type="ARBA" id="ARBA00022449"/>
    </source>
</evidence>
<keyword evidence="4" id="KW-1003">Cell membrane</keyword>
<comment type="subcellular location">
    <subcellularLocation>
        <location evidence="1">Cell membrane</location>
        <topology evidence="1">Multi-pass membrane protein</topology>
    </subcellularLocation>
</comment>
<dbReference type="GO" id="GO:0015297">
    <property type="term" value="F:antiporter activity"/>
    <property type="evidence" value="ECO:0007669"/>
    <property type="project" value="UniProtKB-KW"/>
</dbReference>
<keyword evidence="12" id="KW-1185">Reference proteome</keyword>